<keyword evidence="3" id="KW-1185">Reference proteome</keyword>
<accession>A0ABU0DA67</accession>
<keyword evidence="1" id="KW-0472">Membrane</keyword>
<organism evidence="2 3">
    <name type="scientific">Lederbergia wuyishanensis</name>
    <dbReference type="NCBI Taxonomy" id="1347903"/>
    <lineage>
        <taxon>Bacteria</taxon>
        <taxon>Bacillati</taxon>
        <taxon>Bacillota</taxon>
        <taxon>Bacilli</taxon>
        <taxon>Bacillales</taxon>
        <taxon>Bacillaceae</taxon>
        <taxon>Lederbergia</taxon>
    </lineage>
</organism>
<keyword evidence="1" id="KW-1133">Transmembrane helix</keyword>
<feature type="transmembrane region" description="Helical" evidence="1">
    <location>
        <begin position="44"/>
        <end position="65"/>
    </location>
</feature>
<keyword evidence="1" id="KW-0812">Transmembrane</keyword>
<name>A0ABU0DA67_9BACI</name>
<sequence length="77" mass="8904">MKVIGIVLLISALLMFFSLSIDFFFLGFSIREAIRDWFRPFSPLIISEKIILIGYPLSIIIFLFLKQKGTGKPTKRH</sequence>
<evidence type="ECO:0000256" key="1">
    <source>
        <dbReference type="SAM" id="Phobius"/>
    </source>
</evidence>
<dbReference type="RefSeq" id="WP_244683545.1">
    <property type="nucleotide sequence ID" value="NZ_JALIRM010000019.1"/>
</dbReference>
<dbReference type="EMBL" id="JAUSUO010000015">
    <property type="protein sequence ID" value="MDQ0345308.1"/>
    <property type="molecule type" value="Genomic_DNA"/>
</dbReference>
<dbReference type="InterPro" id="IPR058725">
    <property type="entry name" value="YczF"/>
</dbReference>
<reference evidence="2 3" key="1">
    <citation type="submission" date="2023-07" db="EMBL/GenBank/DDBJ databases">
        <title>Genomic Encyclopedia of Type Strains, Phase IV (KMG-IV): sequencing the most valuable type-strain genomes for metagenomic binning, comparative biology and taxonomic classification.</title>
        <authorList>
            <person name="Goeker M."/>
        </authorList>
    </citation>
    <scope>NUCLEOTIDE SEQUENCE [LARGE SCALE GENOMIC DNA]</scope>
    <source>
        <strain evidence="2 3">DSM 27848</strain>
    </source>
</reference>
<evidence type="ECO:0000313" key="3">
    <source>
        <dbReference type="Proteomes" id="UP001232343"/>
    </source>
</evidence>
<proteinExistence type="predicted"/>
<protein>
    <submittedName>
        <fullName evidence="2">Membrane protein</fullName>
    </submittedName>
</protein>
<dbReference type="Pfam" id="PF26310">
    <property type="entry name" value="YczF"/>
    <property type="match status" value="1"/>
</dbReference>
<comment type="caution">
    <text evidence="2">The sequence shown here is derived from an EMBL/GenBank/DDBJ whole genome shotgun (WGS) entry which is preliminary data.</text>
</comment>
<dbReference type="Proteomes" id="UP001232343">
    <property type="component" value="Unassembled WGS sequence"/>
</dbReference>
<gene>
    <name evidence="2" type="ORF">J2S14_004164</name>
</gene>
<evidence type="ECO:0000313" key="2">
    <source>
        <dbReference type="EMBL" id="MDQ0345308.1"/>
    </source>
</evidence>